<evidence type="ECO:0000256" key="3">
    <source>
        <dbReference type="ARBA" id="ARBA00022737"/>
    </source>
</evidence>
<dbReference type="Pfam" id="PF03127">
    <property type="entry name" value="GAT"/>
    <property type="match status" value="1"/>
</dbReference>
<dbReference type="STRING" id="329046.A0A1Y2C0R7"/>
<dbReference type="GO" id="GO:0035091">
    <property type="term" value="F:phosphatidylinositol binding"/>
    <property type="evidence" value="ECO:0007669"/>
    <property type="project" value="InterPro"/>
</dbReference>
<keyword evidence="2" id="KW-0433">Leucine-rich repeat</keyword>
<dbReference type="GO" id="GO:0031267">
    <property type="term" value="F:small GTPase binding"/>
    <property type="evidence" value="ECO:0007669"/>
    <property type="project" value="TreeGrafter"/>
</dbReference>
<dbReference type="GO" id="GO:0005096">
    <property type="term" value="F:GTPase activator activity"/>
    <property type="evidence" value="ECO:0007669"/>
    <property type="project" value="UniProtKB-KW"/>
</dbReference>
<gene>
    <name evidence="6" type="ORF">BCR33DRAFT_740591</name>
</gene>
<dbReference type="Proteomes" id="UP000193642">
    <property type="component" value="Unassembled WGS sequence"/>
</dbReference>
<evidence type="ECO:0000256" key="1">
    <source>
        <dbReference type="ARBA" id="ARBA00022468"/>
    </source>
</evidence>
<name>A0A1Y2C0R7_9FUNG</name>
<dbReference type="InterPro" id="IPR038425">
    <property type="entry name" value="GAT_sf"/>
</dbReference>
<dbReference type="InterPro" id="IPR001611">
    <property type="entry name" value="Leu-rich_rpt"/>
</dbReference>
<feature type="region of interest" description="Disordered" evidence="4">
    <location>
        <begin position="360"/>
        <end position="393"/>
    </location>
</feature>
<dbReference type="EMBL" id="MCGO01000037">
    <property type="protein sequence ID" value="ORY39905.1"/>
    <property type="molecule type" value="Genomic_DNA"/>
</dbReference>
<dbReference type="GO" id="GO:0005829">
    <property type="term" value="C:cytosol"/>
    <property type="evidence" value="ECO:0007669"/>
    <property type="project" value="TreeGrafter"/>
</dbReference>
<organism evidence="6 7">
    <name type="scientific">Rhizoclosmatium globosum</name>
    <dbReference type="NCBI Taxonomy" id="329046"/>
    <lineage>
        <taxon>Eukaryota</taxon>
        <taxon>Fungi</taxon>
        <taxon>Fungi incertae sedis</taxon>
        <taxon>Chytridiomycota</taxon>
        <taxon>Chytridiomycota incertae sedis</taxon>
        <taxon>Chytridiomycetes</taxon>
        <taxon>Chytridiales</taxon>
        <taxon>Chytriomycetaceae</taxon>
        <taxon>Rhizoclosmatium</taxon>
    </lineage>
</organism>
<keyword evidence="1" id="KW-0343">GTPase activation</keyword>
<dbReference type="Pfam" id="PF13516">
    <property type="entry name" value="LRR_6"/>
    <property type="match status" value="1"/>
</dbReference>
<feature type="domain" description="GAT" evidence="5">
    <location>
        <begin position="249"/>
        <end position="348"/>
    </location>
</feature>
<dbReference type="PANTHER" id="PTHR24113">
    <property type="entry name" value="RAN GTPASE-ACTIVATING PROTEIN 1"/>
    <property type="match status" value="1"/>
</dbReference>
<dbReference type="PANTHER" id="PTHR24113:SF12">
    <property type="entry name" value="RAN GTPASE-ACTIVATING PROTEIN 1"/>
    <property type="match status" value="1"/>
</dbReference>
<sequence length="610" mass="67510">MPYDSFNWYPHIFTPRKQNTAFLSLRKNNLDEKSLIDIAQLMTLNRTLKCLDLSCNNFGAKNLVLATNALHKIITASPCLQELSISNSNLNCDGIICIFEAAVATTGLRRLDVSLNPIERRGVVAALDGVRGCKGLISVEVVPILDTAGNCIEIKEQCAVNRDVLMAKREKRPVLESTDSFLESQFSLISAPAEKKLSDLDPTPLSASEELISESIVHNSSMVESPTTVNSTFKESSKAESSLCEGPKFSLIKFQHEILEAEEICIVLEEMLDQVQKCVTHQTGESSEAVPIDGDIMQEFYSKTKTFRPRLSYLIRSNTIQDEETLCASLGLHDRIEKVLAAYDHVVNALSSQKVMEPLSTTSLQRKGSSSKEMESLKSKHSESESQQRGIGSNFKNSTMAWFDKARDALTLRKASPSEKRQTPSSNLSAEEQSTLLLALSPSKVQVLPTQTPITQISSVYTTFSEPFAVPHFMSSEYQKSPATLSVDDSHDTLLHSYSPTDSLQRPPRMESSTSDSSDFNPAVPPTQLLFPKKTKALEERGSRSNTLCVANETPRARGFSVTSFDDVMDGTTEDSARKYMDDGFLAELDSQMKEIDEFLSSTHIPPMNQ</sequence>
<accession>A0A1Y2C0R7</accession>
<comment type="caution">
    <text evidence="6">The sequence shown here is derived from an EMBL/GenBank/DDBJ whole genome shotgun (WGS) entry which is preliminary data.</text>
</comment>
<dbReference type="InterPro" id="IPR032675">
    <property type="entry name" value="LRR_dom_sf"/>
</dbReference>
<evidence type="ECO:0000256" key="4">
    <source>
        <dbReference type="SAM" id="MobiDB-lite"/>
    </source>
</evidence>
<evidence type="ECO:0000313" key="7">
    <source>
        <dbReference type="Proteomes" id="UP000193642"/>
    </source>
</evidence>
<dbReference type="GO" id="GO:0006913">
    <property type="term" value="P:nucleocytoplasmic transport"/>
    <property type="evidence" value="ECO:0007669"/>
    <property type="project" value="TreeGrafter"/>
</dbReference>
<dbReference type="GO" id="GO:0043130">
    <property type="term" value="F:ubiquitin binding"/>
    <property type="evidence" value="ECO:0007669"/>
    <property type="project" value="InterPro"/>
</dbReference>
<dbReference type="Gene3D" id="1.20.58.160">
    <property type="match status" value="1"/>
</dbReference>
<dbReference type="InterPro" id="IPR004152">
    <property type="entry name" value="GAT_dom"/>
</dbReference>
<dbReference type="OrthoDB" id="120976at2759"/>
<keyword evidence="3" id="KW-0677">Repeat</keyword>
<dbReference type="PROSITE" id="PS50909">
    <property type="entry name" value="GAT"/>
    <property type="match status" value="1"/>
</dbReference>
<dbReference type="GO" id="GO:0005634">
    <property type="term" value="C:nucleus"/>
    <property type="evidence" value="ECO:0007669"/>
    <property type="project" value="TreeGrafter"/>
</dbReference>
<dbReference type="AlphaFoldDB" id="A0A1Y2C0R7"/>
<feature type="region of interest" description="Disordered" evidence="4">
    <location>
        <begin position="491"/>
        <end position="528"/>
    </location>
</feature>
<feature type="compositionally biased region" description="Polar residues" evidence="4">
    <location>
        <begin position="511"/>
        <end position="520"/>
    </location>
</feature>
<dbReference type="SUPFAM" id="SSF89009">
    <property type="entry name" value="GAT-like domain"/>
    <property type="match status" value="1"/>
</dbReference>
<reference evidence="6 7" key="1">
    <citation type="submission" date="2016-07" db="EMBL/GenBank/DDBJ databases">
        <title>Pervasive Adenine N6-methylation of Active Genes in Fungi.</title>
        <authorList>
            <consortium name="DOE Joint Genome Institute"/>
            <person name="Mondo S.J."/>
            <person name="Dannebaum R.O."/>
            <person name="Kuo R.C."/>
            <person name="Labutti K."/>
            <person name="Haridas S."/>
            <person name="Kuo A."/>
            <person name="Salamov A."/>
            <person name="Ahrendt S.R."/>
            <person name="Lipzen A."/>
            <person name="Sullivan W."/>
            <person name="Andreopoulos W.B."/>
            <person name="Clum A."/>
            <person name="Lindquist E."/>
            <person name="Daum C."/>
            <person name="Ramamoorthy G.K."/>
            <person name="Gryganskyi A."/>
            <person name="Culley D."/>
            <person name="Magnuson J.K."/>
            <person name="James T.Y."/>
            <person name="O'Malley M.A."/>
            <person name="Stajich J.E."/>
            <person name="Spatafora J.W."/>
            <person name="Visel A."/>
            <person name="Grigoriev I.V."/>
        </authorList>
    </citation>
    <scope>NUCLEOTIDE SEQUENCE [LARGE SCALE GENOMIC DNA]</scope>
    <source>
        <strain evidence="6 7">JEL800</strain>
    </source>
</reference>
<dbReference type="Gene3D" id="3.80.10.10">
    <property type="entry name" value="Ribonuclease Inhibitor"/>
    <property type="match status" value="1"/>
</dbReference>
<proteinExistence type="predicted"/>
<keyword evidence="7" id="KW-1185">Reference proteome</keyword>
<feature type="compositionally biased region" description="Basic and acidic residues" evidence="4">
    <location>
        <begin position="370"/>
        <end position="386"/>
    </location>
</feature>
<evidence type="ECO:0000259" key="5">
    <source>
        <dbReference type="PROSITE" id="PS50909"/>
    </source>
</evidence>
<dbReference type="SUPFAM" id="SSF52047">
    <property type="entry name" value="RNI-like"/>
    <property type="match status" value="1"/>
</dbReference>
<protein>
    <recommendedName>
        <fullName evidence="5">GAT domain-containing protein</fullName>
    </recommendedName>
</protein>
<evidence type="ECO:0000256" key="2">
    <source>
        <dbReference type="ARBA" id="ARBA00022614"/>
    </source>
</evidence>
<dbReference type="InterPro" id="IPR027038">
    <property type="entry name" value="RanGap"/>
</dbReference>
<dbReference type="GO" id="GO:0048471">
    <property type="term" value="C:perinuclear region of cytoplasm"/>
    <property type="evidence" value="ECO:0007669"/>
    <property type="project" value="TreeGrafter"/>
</dbReference>
<evidence type="ECO:0000313" key="6">
    <source>
        <dbReference type="EMBL" id="ORY39905.1"/>
    </source>
</evidence>